<dbReference type="OrthoDB" id="255432at2"/>
<evidence type="ECO:0000256" key="6">
    <source>
        <dbReference type="ARBA" id="ARBA00022862"/>
    </source>
</evidence>
<evidence type="ECO:0000256" key="7">
    <source>
        <dbReference type="ARBA" id="ARBA00022896"/>
    </source>
</evidence>
<dbReference type="InterPro" id="IPR006620">
    <property type="entry name" value="Pro_4_hyd_alph"/>
</dbReference>
<evidence type="ECO:0000256" key="12">
    <source>
        <dbReference type="ARBA" id="ARBA00023284"/>
    </source>
</evidence>
<evidence type="ECO:0000256" key="3">
    <source>
        <dbReference type="ARBA" id="ARBA00013017"/>
    </source>
</evidence>
<keyword evidence="12" id="KW-0676">Redox-active center</keyword>
<dbReference type="EC" id="1.11.1.24" evidence="3"/>
<keyword evidence="10" id="KW-0408">Iron</keyword>
<dbReference type="Gene3D" id="2.60.120.620">
    <property type="entry name" value="q2cbj1_9rhob like domain"/>
    <property type="match status" value="1"/>
</dbReference>
<evidence type="ECO:0000256" key="1">
    <source>
        <dbReference type="ARBA" id="ARBA00001961"/>
    </source>
</evidence>
<name>A0A1U7IHR0_9CYAN</name>
<sequence>MLEVTQTLSFGEAAPLFKLPDQQENSVILGNNAGKPTILVFYAKDEIAECRQIACKFRDLMPIWNELDIQICGISLDLPQSRQQFAKENNISFSLLSDLNGFVSKQYGVLVENLVNDSRVLTYSRTAILLDINLRIVRIYSLNKLEIAIDKILNDAKSLLPKETPQHITMQAPVLLIPNVLEPEFCQELIHVWATQGNGESGAMRREGEKTIGVIDYSHKIRRDHFVQDEQLLMRLDLIMQRRVFPQIQKAFQFEATRREDYRIGCYDASRGGFFRPHRDNTTGGTAHRRFAMSLNLNSEEYEGGYVRFPEHGPHLYKPSTGSAVIFSCSLLHEATDIISGCRFVLLSFFYGEKEAAQRQAYENQVKNDYQTAVRFS</sequence>
<reference evidence="19 20" key="1">
    <citation type="submission" date="2016-11" db="EMBL/GenBank/DDBJ databases">
        <title>Draft Genome Sequences of Nine Cyanobacterial Strains from Diverse Habitats.</title>
        <authorList>
            <person name="Zhu T."/>
            <person name="Hou S."/>
            <person name="Lu X."/>
            <person name="Hess W.R."/>
        </authorList>
    </citation>
    <scope>NUCLEOTIDE SEQUENCE [LARGE SCALE GENOMIC DNA]</scope>
    <source>
        <strain evidence="19 20">IAM M-71</strain>
    </source>
</reference>
<dbReference type="GO" id="GO:0016705">
    <property type="term" value="F:oxidoreductase activity, acting on paired donors, with incorporation or reduction of molecular oxygen"/>
    <property type="evidence" value="ECO:0007669"/>
    <property type="project" value="InterPro"/>
</dbReference>
<keyword evidence="11" id="KW-1015">Disulfide bond</keyword>
<dbReference type="GO" id="GO:0034599">
    <property type="term" value="P:cellular response to oxidative stress"/>
    <property type="evidence" value="ECO:0007669"/>
    <property type="project" value="TreeGrafter"/>
</dbReference>
<evidence type="ECO:0000256" key="14">
    <source>
        <dbReference type="ARBA" id="ARBA00038489"/>
    </source>
</evidence>
<dbReference type="InterPro" id="IPR044862">
    <property type="entry name" value="Pro_4_hyd_alph_FE2OG_OXY"/>
</dbReference>
<dbReference type="InterPro" id="IPR000866">
    <property type="entry name" value="AhpC/TSA"/>
</dbReference>
<evidence type="ECO:0000313" key="19">
    <source>
        <dbReference type="EMBL" id="OKH36617.1"/>
    </source>
</evidence>
<dbReference type="GO" id="GO:0051213">
    <property type="term" value="F:dioxygenase activity"/>
    <property type="evidence" value="ECO:0007669"/>
    <property type="project" value="UniProtKB-KW"/>
</dbReference>
<evidence type="ECO:0000256" key="10">
    <source>
        <dbReference type="ARBA" id="ARBA00023004"/>
    </source>
</evidence>
<dbReference type="GO" id="GO:0045454">
    <property type="term" value="P:cell redox homeostasis"/>
    <property type="evidence" value="ECO:0007669"/>
    <property type="project" value="TreeGrafter"/>
</dbReference>
<dbReference type="GO" id="GO:0005737">
    <property type="term" value="C:cytoplasm"/>
    <property type="evidence" value="ECO:0007669"/>
    <property type="project" value="TreeGrafter"/>
</dbReference>
<dbReference type="Gene3D" id="3.40.30.10">
    <property type="entry name" value="Glutaredoxin"/>
    <property type="match status" value="1"/>
</dbReference>
<evidence type="ECO:0000256" key="5">
    <source>
        <dbReference type="ARBA" id="ARBA00022723"/>
    </source>
</evidence>
<dbReference type="AlphaFoldDB" id="A0A1U7IHR0"/>
<keyword evidence="4" id="KW-0575">Peroxidase</keyword>
<feature type="domain" description="Fe2OG dioxygenase" evidence="18">
    <location>
        <begin position="258"/>
        <end position="353"/>
    </location>
</feature>
<comment type="function">
    <text evidence="2">Thiol-specific peroxidase that catalyzes the reduction of hydrogen peroxide and organic hydroperoxides to water and alcohols, respectively. Plays a role in cell protection against oxidative stress by detoxifying peroxides and as sensor of hydrogen peroxide-mediated signaling events.</text>
</comment>
<keyword evidence="8" id="KW-0223">Dioxygenase</keyword>
<keyword evidence="5" id="KW-0479">Metal-binding</keyword>
<gene>
    <name evidence="19" type="ORF">NIES2119_16440</name>
</gene>
<dbReference type="GO" id="GO:0031418">
    <property type="term" value="F:L-ascorbic acid binding"/>
    <property type="evidence" value="ECO:0007669"/>
    <property type="project" value="UniProtKB-KW"/>
</dbReference>
<dbReference type="SUPFAM" id="SSF52833">
    <property type="entry name" value="Thioredoxin-like"/>
    <property type="match status" value="1"/>
</dbReference>
<proteinExistence type="inferred from homology"/>
<dbReference type="PROSITE" id="PS51471">
    <property type="entry name" value="FE2OG_OXY"/>
    <property type="match status" value="1"/>
</dbReference>
<dbReference type="InterPro" id="IPR005123">
    <property type="entry name" value="Oxoglu/Fe-dep_dioxygenase_dom"/>
</dbReference>
<evidence type="ECO:0000259" key="18">
    <source>
        <dbReference type="PROSITE" id="PS51471"/>
    </source>
</evidence>
<dbReference type="CDD" id="cd03017">
    <property type="entry name" value="PRX_BCP"/>
    <property type="match status" value="1"/>
</dbReference>
<dbReference type="Pfam" id="PF00578">
    <property type="entry name" value="AhpC-TSA"/>
    <property type="match status" value="1"/>
</dbReference>
<evidence type="ECO:0000256" key="13">
    <source>
        <dbReference type="ARBA" id="ARBA00032824"/>
    </source>
</evidence>
<comment type="catalytic activity">
    <reaction evidence="16">
        <text>a hydroperoxide + [thioredoxin]-dithiol = an alcohol + [thioredoxin]-disulfide + H2O</text>
        <dbReference type="Rhea" id="RHEA:62620"/>
        <dbReference type="Rhea" id="RHEA-COMP:10698"/>
        <dbReference type="Rhea" id="RHEA-COMP:10700"/>
        <dbReference type="ChEBI" id="CHEBI:15377"/>
        <dbReference type="ChEBI" id="CHEBI:29950"/>
        <dbReference type="ChEBI" id="CHEBI:30879"/>
        <dbReference type="ChEBI" id="CHEBI:35924"/>
        <dbReference type="ChEBI" id="CHEBI:50058"/>
        <dbReference type="EC" id="1.11.1.24"/>
    </reaction>
</comment>
<evidence type="ECO:0000313" key="20">
    <source>
        <dbReference type="Proteomes" id="UP000185860"/>
    </source>
</evidence>
<dbReference type="InterPro" id="IPR013766">
    <property type="entry name" value="Thioredoxin_domain"/>
</dbReference>
<keyword evidence="6" id="KW-0049">Antioxidant</keyword>
<dbReference type="RefSeq" id="WP_073594581.1">
    <property type="nucleotide sequence ID" value="NZ_MRCE01000015.1"/>
</dbReference>
<evidence type="ECO:0000256" key="15">
    <source>
        <dbReference type="ARBA" id="ARBA00041373"/>
    </source>
</evidence>
<comment type="similarity">
    <text evidence="14">Belongs to the peroxiredoxin family. BCP/PrxQ subfamily.</text>
</comment>
<evidence type="ECO:0000259" key="17">
    <source>
        <dbReference type="PROSITE" id="PS51352"/>
    </source>
</evidence>
<dbReference type="GO" id="GO:0008379">
    <property type="term" value="F:thioredoxin peroxidase activity"/>
    <property type="evidence" value="ECO:0007669"/>
    <property type="project" value="TreeGrafter"/>
</dbReference>
<dbReference type="GO" id="GO:0005506">
    <property type="term" value="F:iron ion binding"/>
    <property type="evidence" value="ECO:0007669"/>
    <property type="project" value="InterPro"/>
</dbReference>
<evidence type="ECO:0000256" key="8">
    <source>
        <dbReference type="ARBA" id="ARBA00022964"/>
    </source>
</evidence>
<dbReference type="Pfam" id="PF13640">
    <property type="entry name" value="2OG-FeII_Oxy_3"/>
    <property type="match status" value="1"/>
</dbReference>
<dbReference type="Proteomes" id="UP000185860">
    <property type="component" value="Unassembled WGS sequence"/>
</dbReference>
<organism evidence="19 20">
    <name type="scientific">[Phormidium ambiguum] IAM M-71</name>
    <dbReference type="NCBI Taxonomy" id="454136"/>
    <lineage>
        <taxon>Bacteria</taxon>
        <taxon>Bacillati</taxon>
        <taxon>Cyanobacteriota</taxon>
        <taxon>Cyanophyceae</taxon>
        <taxon>Oscillatoriophycideae</taxon>
        <taxon>Aerosakkonematales</taxon>
        <taxon>Aerosakkonemataceae</taxon>
        <taxon>Floridanema</taxon>
    </lineage>
</organism>
<keyword evidence="7" id="KW-0847">Vitamin C</keyword>
<protein>
    <recommendedName>
        <fullName evidence="3">thioredoxin-dependent peroxiredoxin</fullName>
        <ecNumber evidence="3">1.11.1.24</ecNumber>
    </recommendedName>
    <alternativeName>
        <fullName evidence="15">Bacterioferritin comigratory protein</fullName>
    </alternativeName>
    <alternativeName>
        <fullName evidence="13">Thioredoxin peroxidase</fullName>
    </alternativeName>
</protein>
<dbReference type="InterPro" id="IPR050924">
    <property type="entry name" value="Peroxiredoxin_BCP/PrxQ"/>
</dbReference>
<evidence type="ECO:0000256" key="11">
    <source>
        <dbReference type="ARBA" id="ARBA00023157"/>
    </source>
</evidence>
<feature type="domain" description="Thioredoxin" evidence="17">
    <location>
        <begin position="8"/>
        <end position="135"/>
    </location>
</feature>
<comment type="caution">
    <text evidence="19">The sequence shown here is derived from an EMBL/GenBank/DDBJ whole genome shotgun (WGS) entry which is preliminary data.</text>
</comment>
<dbReference type="SMART" id="SM00702">
    <property type="entry name" value="P4Hc"/>
    <property type="match status" value="1"/>
</dbReference>
<keyword evidence="9" id="KW-0560">Oxidoreductase</keyword>
<evidence type="ECO:0000256" key="9">
    <source>
        <dbReference type="ARBA" id="ARBA00023002"/>
    </source>
</evidence>
<dbReference type="PANTHER" id="PTHR42801">
    <property type="entry name" value="THIOREDOXIN-DEPENDENT PEROXIDE REDUCTASE"/>
    <property type="match status" value="1"/>
</dbReference>
<accession>A0A1U7IHR0</accession>
<evidence type="ECO:0000256" key="2">
    <source>
        <dbReference type="ARBA" id="ARBA00003330"/>
    </source>
</evidence>
<evidence type="ECO:0000256" key="4">
    <source>
        <dbReference type="ARBA" id="ARBA00022559"/>
    </source>
</evidence>
<dbReference type="PANTHER" id="PTHR42801:SF4">
    <property type="entry name" value="AHPC_TSA FAMILY PROTEIN"/>
    <property type="match status" value="1"/>
</dbReference>
<evidence type="ECO:0000256" key="16">
    <source>
        <dbReference type="ARBA" id="ARBA00049091"/>
    </source>
</evidence>
<dbReference type="EMBL" id="MRCE01000015">
    <property type="protein sequence ID" value="OKH36617.1"/>
    <property type="molecule type" value="Genomic_DNA"/>
</dbReference>
<dbReference type="STRING" id="454136.NIES2119_16440"/>
<dbReference type="PROSITE" id="PS51352">
    <property type="entry name" value="THIOREDOXIN_2"/>
    <property type="match status" value="1"/>
</dbReference>
<comment type="cofactor">
    <cofactor evidence="1">
        <name>L-ascorbate</name>
        <dbReference type="ChEBI" id="CHEBI:38290"/>
    </cofactor>
</comment>
<dbReference type="InterPro" id="IPR036249">
    <property type="entry name" value="Thioredoxin-like_sf"/>
</dbReference>